<dbReference type="RefSeq" id="WP_138655682.1">
    <property type="nucleotide sequence ID" value="NZ_CP040639.1"/>
</dbReference>
<evidence type="ECO:0000313" key="3">
    <source>
        <dbReference type="Proteomes" id="UP000307562"/>
    </source>
</evidence>
<proteinExistence type="predicted"/>
<feature type="region of interest" description="Disordered" evidence="1">
    <location>
        <begin position="194"/>
        <end position="213"/>
    </location>
</feature>
<sequence length="213" mass="24000">MSSNSHNTVALGARTNIFDSETGEFDTERDPKDDSKPSHDGSDDGTVHDFATVDEMLGRGETHTQVQGVNRDAWVAGSILRSYGNPPIFCPECWHEFDTKSKLSDAEHYVPRIEVDHEFDTESLAHSLEISKNDHRRHRHCPECGAVSFGGVLGDRDTETFEEILEYVFDAVDELVLSRRRQLTAHALERKADGMSDESNMEHVVRDLRTADQ</sequence>
<evidence type="ECO:0000256" key="1">
    <source>
        <dbReference type="SAM" id="MobiDB-lite"/>
    </source>
</evidence>
<protein>
    <submittedName>
        <fullName evidence="2">Uncharacterized protein</fullName>
    </submittedName>
</protein>
<dbReference type="AlphaFoldDB" id="A0A4P9TLX5"/>
<name>A0A4P9TLX5_9EURY</name>
<dbReference type="GeneID" id="96158111"/>
<accession>A0A4P9TLX5</accession>
<dbReference type="EMBL" id="CP040639">
    <property type="protein sequence ID" value="QCW05225.1"/>
    <property type="molecule type" value="Genomic_DNA"/>
</dbReference>
<dbReference type="Proteomes" id="UP000307562">
    <property type="component" value="Plasmid pNPA70"/>
</dbReference>
<gene>
    <name evidence="2" type="ORF">FGF80_18415</name>
</gene>
<geneLocation type="plasmid" evidence="3">
    <name>pnpa70</name>
</geneLocation>
<dbReference type="KEGG" id="npl:FGF80_18415"/>
<evidence type="ECO:0000313" key="2">
    <source>
        <dbReference type="EMBL" id="QCW05225.1"/>
    </source>
</evidence>
<reference evidence="3" key="1">
    <citation type="submission" date="2019-05" db="EMBL/GenBank/DDBJ databases">
        <title>Complete Genome Sequence and Methylation Pattern of the Halophilic Archaeon Natrinema pallidum BOL6-1.</title>
        <authorList>
            <person name="DasSarma P."/>
            <person name="DasSarma B.P."/>
            <person name="DasSarma S.L."/>
            <person name="Martinez F.L."/>
            <person name="Guzman D."/>
            <person name="Roberts R.J."/>
            <person name="DasSarma S."/>
        </authorList>
    </citation>
    <scope>NUCLEOTIDE SEQUENCE [LARGE SCALE GENOMIC DNA]</scope>
    <source>
        <strain evidence="3">BOL6-1</strain>
        <plasmid evidence="3">pnpa70</plasmid>
    </source>
</reference>
<feature type="compositionally biased region" description="Basic and acidic residues" evidence="1">
    <location>
        <begin position="26"/>
        <end position="47"/>
    </location>
</feature>
<feature type="region of interest" description="Disordered" evidence="1">
    <location>
        <begin position="1"/>
        <end position="48"/>
    </location>
</feature>
<keyword evidence="3" id="KW-1185">Reference proteome</keyword>
<organism evidence="2 3">
    <name type="scientific">Natrinema pallidum</name>
    <dbReference type="NCBI Taxonomy" id="69527"/>
    <lineage>
        <taxon>Archaea</taxon>
        <taxon>Methanobacteriati</taxon>
        <taxon>Methanobacteriota</taxon>
        <taxon>Stenosarchaea group</taxon>
        <taxon>Halobacteria</taxon>
        <taxon>Halobacteriales</taxon>
        <taxon>Natrialbaceae</taxon>
        <taxon>Natrinema</taxon>
    </lineage>
</organism>
<keyword evidence="2" id="KW-0614">Plasmid</keyword>